<proteinExistence type="predicted"/>
<dbReference type="EMBL" id="BK029940">
    <property type="protein sequence ID" value="DAD55617.1"/>
    <property type="molecule type" value="Genomic_DNA"/>
</dbReference>
<sequence>MIERKTWKEFRESGLLWFINSILHLFGWCICVDFDNEGNVKEAFPARTKFRGFSEDCNDKGYANVTKYLKENIDKLVEEVEDETETN</sequence>
<name>A0A8D9UHE2_9VIRU</name>
<organism evidence="1">
    <name type="scientific">Bacteriophage sp</name>
    <dbReference type="NCBI Taxonomy" id="38018"/>
    <lineage>
        <taxon>Viruses</taxon>
    </lineage>
</organism>
<protein>
    <submittedName>
        <fullName evidence="1">Uncharacterized protein</fullName>
    </submittedName>
</protein>
<reference evidence="1" key="1">
    <citation type="journal article" date="2021" name="Proc. Natl. Acad. Sci. U.S.A.">
        <title>A Catalog of Tens of Thousands of Viruses from Human Metagenomes Reveals Hidden Associations with Chronic Diseases.</title>
        <authorList>
            <person name="Tisza M.J."/>
            <person name="Buck C.B."/>
        </authorList>
    </citation>
    <scope>NUCLEOTIDE SEQUENCE</scope>
    <source>
        <strain evidence="1">CtOZu12</strain>
    </source>
</reference>
<evidence type="ECO:0000313" key="1">
    <source>
        <dbReference type="EMBL" id="DAD55617.1"/>
    </source>
</evidence>
<accession>A0A8D9UHE2</accession>